<dbReference type="AlphaFoldDB" id="A0A1C7LUI6"/>
<accession>A0A1C7LUI6</accession>
<dbReference type="EMBL" id="LUGG01000022">
    <property type="protein sequence ID" value="OBZ68310.1"/>
    <property type="molecule type" value="Genomic_DNA"/>
</dbReference>
<organism evidence="1 2">
    <name type="scientific">Grifola frondosa</name>
    <name type="common">Maitake</name>
    <name type="synonym">Polyporus frondosus</name>
    <dbReference type="NCBI Taxonomy" id="5627"/>
    <lineage>
        <taxon>Eukaryota</taxon>
        <taxon>Fungi</taxon>
        <taxon>Dikarya</taxon>
        <taxon>Basidiomycota</taxon>
        <taxon>Agaricomycotina</taxon>
        <taxon>Agaricomycetes</taxon>
        <taxon>Polyporales</taxon>
        <taxon>Grifolaceae</taxon>
        <taxon>Grifola</taxon>
    </lineage>
</organism>
<protein>
    <submittedName>
        <fullName evidence="1">Uncharacterized protein</fullName>
    </submittedName>
</protein>
<comment type="caution">
    <text evidence="1">The sequence shown here is derived from an EMBL/GenBank/DDBJ whole genome shotgun (WGS) entry which is preliminary data.</text>
</comment>
<proteinExistence type="predicted"/>
<dbReference type="Proteomes" id="UP000092993">
    <property type="component" value="Unassembled WGS sequence"/>
</dbReference>
<sequence>MMLGGFHGYFNSGLSNCTAYRAETGNYDQSLVRLLVTTSVPDDSSLQLDQDGHTSARCRPVVAGILVLHSPYWAYGGVFLARRSFSSPGFLPFVRINVLTSIGGEFFTELEAHSIQS</sequence>
<name>A0A1C7LUI6_GRIFR</name>
<gene>
    <name evidence="1" type="ORF">A0H81_11727</name>
</gene>
<evidence type="ECO:0000313" key="1">
    <source>
        <dbReference type="EMBL" id="OBZ68310.1"/>
    </source>
</evidence>
<keyword evidence="2" id="KW-1185">Reference proteome</keyword>
<evidence type="ECO:0000313" key="2">
    <source>
        <dbReference type="Proteomes" id="UP000092993"/>
    </source>
</evidence>
<reference evidence="1 2" key="1">
    <citation type="submission" date="2016-03" db="EMBL/GenBank/DDBJ databases">
        <title>Whole genome sequencing of Grifola frondosa 9006-11.</title>
        <authorList>
            <person name="Min B."/>
            <person name="Park H."/>
            <person name="Kim J.-G."/>
            <person name="Cho H."/>
            <person name="Oh Y.-L."/>
            <person name="Kong W.-S."/>
            <person name="Choi I.-G."/>
        </authorList>
    </citation>
    <scope>NUCLEOTIDE SEQUENCE [LARGE SCALE GENOMIC DNA]</scope>
    <source>
        <strain evidence="1 2">9006-11</strain>
    </source>
</reference>